<feature type="region of interest" description="Disordered" evidence="1">
    <location>
        <begin position="82"/>
        <end position="104"/>
    </location>
</feature>
<reference evidence="2 3" key="1">
    <citation type="journal article" date="2019" name="Nat. Microbiol.">
        <title>Mediterranean grassland soil C-N compound turnover is dependent on rainfall and depth, and is mediated by genomically divergent microorganisms.</title>
        <authorList>
            <person name="Diamond S."/>
            <person name="Andeer P.F."/>
            <person name="Li Z."/>
            <person name="Crits-Christoph A."/>
            <person name="Burstein D."/>
            <person name="Anantharaman K."/>
            <person name="Lane K.R."/>
            <person name="Thomas B.C."/>
            <person name="Pan C."/>
            <person name="Northen T.R."/>
            <person name="Banfield J.F."/>
        </authorList>
    </citation>
    <scope>NUCLEOTIDE SEQUENCE [LARGE SCALE GENOMIC DNA]</scope>
    <source>
        <strain evidence="2">WS_11</strain>
    </source>
</reference>
<evidence type="ECO:0000313" key="2">
    <source>
        <dbReference type="EMBL" id="TMQ70821.1"/>
    </source>
</evidence>
<dbReference type="EMBL" id="VBPB01000200">
    <property type="protein sequence ID" value="TMQ70821.1"/>
    <property type="molecule type" value="Genomic_DNA"/>
</dbReference>
<gene>
    <name evidence="2" type="ORF">E6K81_11710</name>
</gene>
<accession>A0A538U4N4</accession>
<evidence type="ECO:0000313" key="3">
    <source>
        <dbReference type="Proteomes" id="UP000319771"/>
    </source>
</evidence>
<evidence type="ECO:0000256" key="1">
    <source>
        <dbReference type="SAM" id="MobiDB-lite"/>
    </source>
</evidence>
<sequence>MNPGIQEVSPRAVLREVAAAVPPEVLPNIIVIGSLAAAYWLFAGDDTVVVRTKDVDCVLSPHVTAVKTGRDVTERLLATGWRPRPDGRFARPGNSQTPDGDLPAVRLNPPGNNDWFVELLAEPSSEDQIDRQWTRLPLASGDHYALVSFPFTGIATFEARPTPFGIRCAVPEMMALANLLEHRGFGDALIEGSDTMGRPQKRRNKDLGRVLAIAALSPDSIDAWPPLWKKALIQCFPRRWAEIAASAGSGLRRLLESGEDLQEATDICASGLLSRKRMSADQLRATGERLLALGVEPLEDQARSGG</sequence>
<proteinExistence type="predicted"/>
<name>A0A538U4N4_UNCEI</name>
<organism evidence="2 3">
    <name type="scientific">Eiseniibacteriota bacterium</name>
    <dbReference type="NCBI Taxonomy" id="2212470"/>
    <lineage>
        <taxon>Bacteria</taxon>
        <taxon>Candidatus Eiseniibacteriota</taxon>
    </lineage>
</organism>
<comment type="caution">
    <text evidence="2">The sequence shown here is derived from an EMBL/GenBank/DDBJ whole genome shotgun (WGS) entry which is preliminary data.</text>
</comment>
<dbReference type="AlphaFoldDB" id="A0A538U4N4"/>
<protein>
    <submittedName>
        <fullName evidence="2">Uncharacterized protein</fullName>
    </submittedName>
</protein>
<dbReference type="Proteomes" id="UP000319771">
    <property type="component" value="Unassembled WGS sequence"/>
</dbReference>